<sequence>MLGNRTRYARITLESSESTPESEAQTCDLTITGPDSTWSTAEPDSWPSILRTFDLQSGFSVDSQSRPNK</sequence>
<name>A0A6H5H664_9HEMI</name>
<organism evidence="2 3">
    <name type="scientific">Nesidiocoris tenuis</name>
    <dbReference type="NCBI Taxonomy" id="355587"/>
    <lineage>
        <taxon>Eukaryota</taxon>
        <taxon>Metazoa</taxon>
        <taxon>Ecdysozoa</taxon>
        <taxon>Arthropoda</taxon>
        <taxon>Hexapoda</taxon>
        <taxon>Insecta</taxon>
        <taxon>Pterygota</taxon>
        <taxon>Neoptera</taxon>
        <taxon>Paraneoptera</taxon>
        <taxon>Hemiptera</taxon>
        <taxon>Heteroptera</taxon>
        <taxon>Panheteroptera</taxon>
        <taxon>Cimicomorpha</taxon>
        <taxon>Miridae</taxon>
        <taxon>Dicyphina</taxon>
        <taxon>Nesidiocoris</taxon>
    </lineage>
</organism>
<reference evidence="2 3" key="1">
    <citation type="submission" date="2020-02" db="EMBL/GenBank/DDBJ databases">
        <authorList>
            <person name="Ferguson B K."/>
        </authorList>
    </citation>
    <scope>NUCLEOTIDE SEQUENCE [LARGE SCALE GENOMIC DNA]</scope>
</reference>
<evidence type="ECO:0000313" key="2">
    <source>
        <dbReference type="EMBL" id="CAB0012271.1"/>
    </source>
</evidence>
<proteinExistence type="predicted"/>
<protein>
    <submittedName>
        <fullName evidence="2">Uncharacterized protein</fullName>
    </submittedName>
</protein>
<gene>
    <name evidence="2" type="ORF">NTEN_LOCUS17033</name>
</gene>
<feature type="non-terminal residue" evidence="2">
    <location>
        <position position="69"/>
    </location>
</feature>
<accession>A0A6H5H664</accession>
<keyword evidence="3" id="KW-1185">Reference proteome</keyword>
<dbReference type="AlphaFoldDB" id="A0A6H5H664"/>
<dbReference type="Proteomes" id="UP000479000">
    <property type="component" value="Unassembled WGS sequence"/>
</dbReference>
<feature type="compositionally biased region" description="Low complexity" evidence="1">
    <location>
        <begin position="14"/>
        <end position="23"/>
    </location>
</feature>
<evidence type="ECO:0000313" key="3">
    <source>
        <dbReference type="Proteomes" id="UP000479000"/>
    </source>
</evidence>
<feature type="region of interest" description="Disordered" evidence="1">
    <location>
        <begin position="1"/>
        <end position="25"/>
    </location>
</feature>
<evidence type="ECO:0000256" key="1">
    <source>
        <dbReference type="SAM" id="MobiDB-lite"/>
    </source>
</evidence>
<dbReference type="EMBL" id="CADCXU010025167">
    <property type="protein sequence ID" value="CAB0012271.1"/>
    <property type="molecule type" value="Genomic_DNA"/>
</dbReference>